<dbReference type="EMBL" id="OAOP01000005">
    <property type="protein sequence ID" value="SNX71307.1"/>
    <property type="molecule type" value="Genomic_DNA"/>
</dbReference>
<reference evidence="1 2" key="1">
    <citation type="submission" date="2017-08" db="EMBL/GenBank/DDBJ databases">
        <authorList>
            <person name="de Groot N.N."/>
        </authorList>
    </citation>
    <scope>NUCLEOTIDE SEQUENCE [LARGE SCALE GENOMIC DNA]</scope>
    <source>
        <strain evidence="1 2">JC228</strain>
    </source>
</reference>
<sequence length="84" mass="9502">MNCLKSMLICPYFLVILTNKGETKMVQVKLFDCDHEKDLQDAINRFLATLDSSDVIDIKYGVSAFTEPAGDQIYCFTAMVVYHA</sequence>
<evidence type="ECO:0000313" key="1">
    <source>
        <dbReference type="EMBL" id="SNX71307.1"/>
    </source>
</evidence>
<name>A0A285CUR9_9BACI</name>
<dbReference type="AlphaFoldDB" id="A0A285CUR9"/>
<gene>
    <name evidence="1" type="ORF">SAMN05877753_105105</name>
</gene>
<dbReference type="Pfam" id="PF10957">
    <property type="entry name" value="Spore_Cse60"/>
    <property type="match status" value="1"/>
</dbReference>
<keyword evidence="2" id="KW-1185">Reference proteome</keyword>
<organism evidence="1 2">
    <name type="scientific">Bacillus oleivorans</name>
    <dbReference type="NCBI Taxonomy" id="1448271"/>
    <lineage>
        <taxon>Bacteria</taxon>
        <taxon>Bacillati</taxon>
        <taxon>Bacillota</taxon>
        <taxon>Bacilli</taxon>
        <taxon>Bacillales</taxon>
        <taxon>Bacillaceae</taxon>
        <taxon>Bacillus</taxon>
    </lineage>
</organism>
<dbReference type="Proteomes" id="UP000219546">
    <property type="component" value="Unassembled WGS sequence"/>
</dbReference>
<accession>A0A285CUR9</accession>
<dbReference type="InterPro" id="IPR020296">
    <property type="entry name" value="Spore_Cse60"/>
</dbReference>
<proteinExistence type="predicted"/>
<evidence type="ECO:0000313" key="2">
    <source>
        <dbReference type="Proteomes" id="UP000219546"/>
    </source>
</evidence>
<protein>
    <submittedName>
        <fullName evidence="1">Uncharacterized protein DUF2758</fullName>
    </submittedName>
</protein>